<dbReference type="Proteomes" id="UP001215598">
    <property type="component" value="Unassembled WGS sequence"/>
</dbReference>
<dbReference type="EMBL" id="JARKIB010000032">
    <property type="protein sequence ID" value="KAJ7762480.1"/>
    <property type="molecule type" value="Genomic_DNA"/>
</dbReference>
<evidence type="ECO:0000313" key="2">
    <source>
        <dbReference type="Proteomes" id="UP001215598"/>
    </source>
</evidence>
<proteinExistence type="predicted"/>
<organism evidence="1 2">
    <name type="scientific">Mycena metata</name>
    <dbReference type="NCBI Taxonomy" id="1033252"/>
    <lineage>
        <taxon>Eukaryota</taxon>
        <taxon>Fungi</taxon>
        <taxon>Dikarya</taxon>
        <taxon>Basidiomycota</taxon>
        <taxon>Agaricomycotina</taxon>
        <taxon>Agaricomycetes</taxon>
        <taxon>Agaricomycetidae</taxon>
        <taxon>Agaricales</taxon>
        <taxon>Marasmiineae</taxon>
        <taxon>Mycenaceae</taxon>
        <taxon>Mycena</taxon>
    </lineage>
</organism>
<protein>
    <submittedName>
        <fullName evidence="1">Uncharacterized protein</fullName>
    </submittedName>
</protein>
<reference evidence="1" key="1">
    <citation type="submission" date="2023-03" db="EMBL/GenBank/DDBJ databases">
        <title>Massive genome expansion in bonnet fungi (Mycena s.s.) driven by repeated elements and novel gene families across ecological guilds.</title>
        <authorList>
            <consortium name="Lawrence Berkeley National Laboratory"/>
            <person name="Harder C.B."/>
            <person name="Miyauchi S."/>
            <person name="Viragh M."/>
            <person name="Kuo A."/>
            <person name="Thoen E."/>
            <person name="Andreopoulos B."/>
            <person name="Lu D."/>
            <person name="Skrede I."/>
            <person name="Drula E."/>
            <person name="Henrissat B."/>
            <person name="Morin E."/>
            <person name="Kohler A."/>
            <person name="Barry K."/>
            <person name="LaButti K."/>
            <person name="Morin E."/>
            <person name="Salamov A."/>
            <person name="Lipzen A."/>
            <person name="Mereny Z."/>
            <person name="Hegedus B."/>
            <person name="Baldrian P."/>
            <person name="Stursova M."/>
            <person name="Weitz H."/>
            <person name="Taylor A."/>
            <person name="Grigoriev I.V."/>
            <person name="Nagy L.G."/>
            <person name="Martin F."/>
            <person name="Kauserud H."/>
        </authorList>
    </citation>
    <scope>NUCLEOTIDE SEQUENCE</scope>
    <source>
        <strain evidence="1">CBHHK182m</strain>
    </source>
</reference>
<comment type="caution">
    <text evidence="1">The sequence shown here is derived from an EMBL/GenBank/DDBJ whole genome shotgun (WGS) entry which is preliminary data.</text>
</comment>
<evidence type="ECO:0000313" key="1">
    <source>
        <dbReference type="EMBL" id="KAJ7762480.1"/>
    </source>
</evidence>
<sequence length="222" mass="25071">MPTSHRNSIANEPYTEKWRELALANPLLWRAMRSVFGPAISFPQHAQKIDMWLTMSRCGRTSVEIQEFRGLRVNDSALNWESDVLNALAPHHAAWERLQLHLFRFARNRCLLPFTRPMPLLRHLDLTFQDKQNFDSFDPIVLAEAPLLCSVILDRCAATRIILPWAQLTRLNLRSIYPGVGTATNTTTTSGAKAVLLIRRPATAAAMYPSKGISRTPSSGPR</sequence>
<dbReference type="AlphaFoldDB" id="A0AAD7JDA8"/>
<keyword evidence="2" id="KW-1185">Reference proteome</keyword>
<gene>
    <name evidence="1" type="ORF">B0H16DRAFT_1806949</name>
</gene>
<accession>A0AAD7JDA8</accession>
<name>A0AAD7JDA8_9AGAR</name>